<dbReference type="PANTHER" id="PTHR34740:SF8">
    <property type="match status" value="1"/>
</dbReference>
<dbReference type="PANTHER" id="PTHR34740">
    <property type="entry name" value="FINGER, C3HC4 TYPE, PUTATIVE-RELATED-RELATED"/>
    <property type="match status" value="1"/>
</dbReference>
<dbReference type="PaxDb" id="44689-DDB0205469"/>
<organism evidence="1 2">
    <name type="scientific">Dictyostelium discoideum</name>
    <name type="common">Social amoeba</name>
    <dbReference type="NCBI Taxonomy" id="44689"/>
    <lineage>
        <taxon>Eukaryota</taxon>
        <taxon>Amoebozoa</taxon>
        <taxon>Evosea</taxon>
        <taxon>Eumycetozoa</taxon>
        <taxon>Dictyostelia</taxon>
        <taxon>Dictyosteliales</taxon>
        <taxon>Dictyosteliaceae</taxon>
        <taxon>Dictyostelium</taxon>
    </lineage>
</organism>
<dbReference type="FunCoup" id="Q54Y23">
    <property type="interactions" value="744"/>
</dbReference>
<dbReference type="Proteomes" id="UP000002195">
    <property type="component" value="Unassembled WGS sequence"/>
</dbReference>
<dbReference type="EMBL" id="AAFI02000023">
    <property type="protein sequence ID" value="EAL68404.1"/>
    <property type="molecule type" value="Genomic_DNA"/>
</dbReference>
<dbReference type="OMA" id="INIACEF"/>
<evidence type="ECO:0000313" key="2">
    <source>
        <dbReference type="Proteomes" id="UP000002195"/>
    </source>
</evidence>
<protein>
    <submittedName>
        <fullName evidence="1">Uncharacterized protein</fullName>
    </submittedName>
</protein>
<reference evidence="1 2" key="1">
    <citation type="journal article" date="2005" name="Nature">
        <title>The genome of the social amoeba Dictyostelium discoideum.</title>
        <authorList>
            <consortium name="The Dictyostelium discoideum Sequencing Consortium"/>
            <person name="Eichinger L."/>
            <person name="Pachebat J.A."/>
            <person name="Glockner G."/>
            <person name="Rajandream M.A."/>
            <person name="Sucgang R."/>
            <person name="Berriman M."/>
            <person name="Song J."/>
            <person name="Olsen R."/>
            <person name="Szafranski K."/>
            <person name="Xu Q."/>
            <person name="Tunggal B."/>
            <person name="Kummerfeld S."/>
            <person name="Madera M."/>
            <person name="Konfortov B.A."/>
            <person name="Rivero F."/>
            <person name="Bankier A.T."/>
            <person name="Lehmann R."/>
            <person name="Hamlin N."/>
            <person name="Davies R."/>
            <person name="Gaudet P."/>
            <person name="Fey P."/>
            <person name="Pilcher K."/>
            <person name="Chen G."/>
            <person name="Saunders D."/>
            <person name="Sodergren E."/>
            <person name="Davis P."/>
            <person name="Kerhornou A."/>
            <person name="Nie X."/>
            <person name="Hall N."/>
            <person name="Anjard C."/>
            <person name="Hemphill L."/>
            <person name="Bason N."/>
            <person name="Farbrother P."/>
            <person name="Desany B."/>
            <person name="Just E."/>
            <person name="Morio T."/>
            <person name="Rost R."/>
            <person name="Churcher C."/>
            <person name="Cooper J."/>
            <person name="Haydock S."/>
            <person name="van Driessche N."/>
            <person name="Cronin A."/>
            <person name="Goodhead I."/>
            <person name="Muzny D."/>
            <person name="Mourier T."/>
            <person name="Pain A."/>
            <person name="Lu M."/>
            <person name="Harper D."/>
            <person name="Lindsay R."/>
            <person name="Hauser H."/>
            <person name="James K."/>
            <person name="Quiles M."/>
            <person name="Madan Babu M."/>
            <person name="Saito T."/>
            <person name="Buchrieser C."/>
            <person name="Wardroper A."/>
            <person name="Felder M."/>
            <person name="Thangavelu M."/>
            <person name="Johnson D."/>
            <person name="Knights A."/>
            <person name="Loulseged H."/>
            <person name="Mungall K."/>
            <person name="Oliver K."/>
            <person name="Price C."/>
            <person name="Quail M.A."/>
            <person name="Urushihara H."/>
            <person name="Hernandez J."/>
            <person name="Rabbinowitsch E."/>
            <person name="Steffen D."/>
            <person name="Sanders M."/>
            <person name="Ma J."/>
            <person name="Kohara Y."/>
            <person name="Sharp S."/>
            <person name="Simmonds M."/>
            <person name="Spiegler S."/>
            <person name="Tivey A."/>
            <person name="Sugano S."/>
            <person name="White B."/>
            <person name="Walker D."/>
            <person name="Woodward J."/>
            <person name="Winckler T."/>
            <person name="Tanaka Y."/>
            <person name="Shaulsky G."/>
            <person name="Schleicher M."/>
            <person name="Weinstock G."/>
            <person name="Rosenthal A."/>
            <person name="Cox E.C."/>
            <person name="Chisholm R.L."/>
            <person name="Gibbs R."/>
            <person name="Loomis W.F."/>
            <person name="Platzer M."/>
            <person name="Kay R.R."/>
            <person name="Williams J."/>
            <person name="Dear P.H."/>
            <person name="Noegel A.A."/>
            <person name="Barrell B."/>
            <person name="Kuspa A."/>
        </authorList>
    </citation>
    <scope>NUCLEOTIDE SEQUENCE [LARGE SCALE GENOMIC DNA]</scope>
    <source>
        <strain evidence="1 2">AX4</strain>
    </source>
</reference>
<dbReference type="eggNOG" id="ENOG502R1AG">
    <property type="taxonomic scope" value="Eukaryota"/>
</dbReference>
<dbReference type="dictyBase" id="DDB_G0278463"/>
<dbReference type="RefSeq" id="XP_642379.1">
    <property type="nucleotide sequence ID" value="XM_637287.1"/>
</dbReference>
<dbReference type="HOGENOM" id="CLU_406242_0_0_1"/>
<dbReference type="KEGG" id="ddi:DDB_G0278463"/>
<sequence length="677" mass="78792">MKKPYNKKVNVNKCMANDLIITFPMRDEQIIAKLDSIKRWKNVNKNLYSIDDFCSLLNEFEMIQFSIGGSPLFNKNNGKQYNYLKEYNLTSTYFKMIQRERDFSVLTSFKSDIINNGIQKKSNGLRTQILGKLNDDGSPIFKKDTILNHVAEELIIDMKENKAIEIKHEFFRDIDFNRLNRKTNKIGENWITVDKFPFGSLVIPKFKEICHSVLKELFLINRDDTLIKINSLAEDILIGFIDSCFNDKTPVGKEILFELFKNHILNNNKTDEIESLFPIERIINSCIIRDDWFRFNYGKSIAQDLFLPHFQDSFSINVYENYQLFTHKNISKLSDNVLLKHTNRKKSESIVIGESSIVNKEKFIENFHLVTNNMFNDFSKIPKTCYFIGGILTACLTDSINEDEYRDSDIDVCFTGYESNDIVEFVETYFGSLDELQTDKTTTIHGDHLTISKYYPNRHVQINLHFYPTLESILVGVDIDASCFAFNGKDLYCLERAMHSINYSINIACEFNFNVRGNGHYQKRLVKYLDRGFHIYYLPTPQINYFFSDIILKVSENDGFSPTLNQNGIALLASASLSKQILKELKKPSFSIPYGPSYDKISTDLFIRSTYKSMYNGYSTPMCHRIIDTVGEGEDSINTILFETRSIESLSFNRYSWEQHITNEALRSNLFNYNQFF</sequence>
<dbReference type="InterPro" id="IPR038841">
    <property type="entry name" value="PF07_0086"/>
</dbReference>
<keyword evidence="2" id="KW-1185">Reference proteome</keyword>
<dbReference type="AlphaFoldDB" id="Q54Y23"/>
<accession>Q54Y23</accession>
<comment type="caution">
    <text evidence="1">The sequence shown here is derived from an EMBL/GenBank/DDBJ whole genome shotgun (WGS) entry which is preliminary data.</text>
</comment>
<gene>
    <name evidence="1" type="ORF">DDB_G0278463</name>
</gene>
<dbReference type="GeneID" id="8621584"/>
<dbReference type="VEuPathDB" id="AmoebaDB:DDB_G0278463"/>
<dbReference type="InParanoid" id="Q54Y23"/>
<evidence type="ECO:0000313" key="1">
    <source>
        <dbReference type="EMBL" id="EAL68404.1"/>
    </source>
</evidence>
<proteinExistence type="predicted"/>
<name>Q54Y23_DICDI</name>
<dbReference type="PhylomeDB" id="Q54Y23"/>